<organism evidence="18 19">
    <name type="scientific">Thermoflavifilum thermophilum</name>
    <dbReference type="NCBI Taxonomy" id="1393122"/>
    <lineage>
        <taxon>Bacteria</taxon>
        <taxon>Pseudomonadati</taxon>
        <taxon>Bacteroidota</taxon>
        <taxon>Chitinophagia</taxon>
        <taxon>Chitinophagales</taxon>
        <taxon>Chitinophagaceae</taxon>
        <taxon>Thermoflavifilum</taxon>
    </lineage>
</organism>
<comment type="function">
    <text evidence="11 15">F(1)F(0) ATP synthase produces ATP from ADP in the presence of a proton or sodium gradient. F-type ATPases consist of two structural domains, F(1) containing the extramembraneous catalytic core and F(0) containing the membrane proton channel, linked together by a central stalk and a peripheral stalk. During catalysis, ATP synthesis in the catalytic domain of F(1) is coupled via a rotary mechanism of the central stalk subunits to proton translocation.</text>
</comment>
<dbReference type="GO" id="GO:0005886">
    <property type="term" value="C:plasma membrane"/>
    <property type="evidence" value="ECO:0007669"/>
    <property type="project" value="UniProtKB-SubCell"/>
</dbReference>
<keyword evidence="10 15" id="KW-0066">ATP synthesis</keyword>
<evidence type="ECO:0000256" key="6">
    <source>
        <dbReference type="ARBA" id="ARBA00022781"/>
    </source>
</evidence>
<evidence type="ECO:0000256" key="8">
    <source>
        <dbReference type="ARBA" id="ARBA00023065"/>
    </source>
</evidence>
<keyword evidence="6 15" id="KW-0375">Hydrogen ion transport</keyword>
<dbReference type="Proteomes" id="UP000199537">
    <property type="component" value="Unassembled WGS sequence"/>
</dbReference>
<dbReference type="InterPro" id="IPR002146">
    <property type="entry name" value="ATP_synth_b/b'su_bac/chlpt"/>
</dbReference>
<comment type="subcellular location">
    <subcellularLocation>
        <location evidence="15">Cell membrane</location>
        <topology evidence="15">Single-pass membrane protein</topology>
    </subcellularLocation>
    <subcellularLocation>
        <location evidence="14">Endomembrane system</location>
        <topology evidence="14">Single-pass membrane protein</topology>
    </subcellularLocation>
</comment>
<evidence type="ECO:0000256" key="17">
    <source>
        <dbReference type="SAM" id="Coils"/>
    </source>
</evidence>
<evidence type="ECO:0000256" key="13">
    <source>
        <dbReference type="ARBA" id="ARBA00026054"/>
    </source>
</evidence>
<keyword evidence="4 15" id="KW-0138">CF(0)</keyword>
<evidence type="ECO:0000256" key="2">
    <source>
        <dbReference type="ARBA" id="ARBA00022448"/>
    </source>
</evidence>
<evidence type="ECO:0000256" key="12">
    <source>
        <dbReference type="ARBA" id="ARBA00025614"/>
    </source>
</evidence>
<keyword evidence="8 15" id="KW-0406">Ion transport</keyword>
<feature type="coiled-coil region" evidence="17">
    <location>
        <begin position="51"/>
        <end position="119"/>
    </location>
</feature>
<evidence type="ECO:0000313" key="19">
    <source>
        <dbReference type="Proteomes" id="UP000199537"/>
    </source>
</evidence>
<protein>
    <recommendedName>
        <fullName evidence="15">ATP synthase subunit b</fullName>
    </recommendedName>
    <alternativeName>
        <fullName evidence="15">ATP synthase F(0) sector subunit b</fullName>
    </alternativeName>
    <alternativeName>
        <fullName evidence="15">ATPase subunit I</fullName>
    </alternativeName>
    <alternativeName>
        <fullName evidence="15">F-type ATPase subunit b</fullName>
        <shortName evidence="15">F-ATPase subunit b</shortName>
    </alternativeName>
</protein>
<evidence type="ECO:0000256" key="10">
    <source>
        <dbReference type="ARBA" id="ARBA00023310"/>
    </source>
</evidence>
<keyword evidence="17" id="KW-0175">Coiled coil</keyword>
<dbReference type="PANTHER" id="PTHR33445:SF1">
    <property type="entry name" value="ATP SYNTHASE SUBUNIT B"/>
    <property type="match status" value="1"/>
</dbReference>
<comment type="function">
    <text evidence="12">Component of the F(0) channel, it forms part of the peripheral stalk, linking F(1) to F(0). The b'-subunit is a diverged and duplicated form of b found in plants and photosynthetic bacteria.</text>
</comment>
<evidence type="ECO:0000256" key="14">
    <source>
        <dbReference type="ARBA" id="ARBA00037847"/>
    </source>
</evidence>
<evidence type="ECO:0000256" key="16">
    <source>
        <dbReference type="RuleBase" id="RU003848"/>
    </source>
</evidence>
<dbReference type="InterPro" id="IPR050059">
    <property type="entry name" value="ATP_synthase_B_chain"/>
</dbReference>
<dbReference type="GO" id="GO:0046933">
    <property type="term" value="F:proton-transporting ATP synthase activity, rotational mechanism"/>
    <property type="evidence" value="ECO:0007669"/>
    <property type="project" value="UniProtKB-UniRule"/>
</dbReference>
<dbReference type="OrthoDB" id="9795289at2"/>
<keyword evidence="2 15" id="KW-0813">Transport</keyword>
<dbReference type="RefSeq" id="WP_092457634.1">
    <property type="nucleotide sequence ID" value="NZ_FPCJ01000001.1"/>
</dbReference>
<sequence length="164" mass="19222">MSLLHPDFGLIFWTLVVFLITLFILRKYAWKPILNMLDQREKMIADSIAAAEKVKAEMSQMKLEHEQILAEAKAERSRILREAKEMKEQIIEQAREQAKEEARKIMEETREAIERQKMAAITDIKNQIGLMAVELSERILRRALSDPEKQEAYIKQLVEEVKLN</sequence>
<keyword evidence="3 15" id="KW-1003">Cell membrane</keyword>
<keyword evidence="9 15" id="KW-0472">Membrane</keyword>
<comment type="subunit">
    <text evidence="13">F-type ATPases have 2 components, F(1) - the catalytic core - and F(0) - the membrane proton channel. F(1) has five subunits: alpha(3), beta(3), gamma(1), delta(1), epsilon(1). F(0) has four main subunits: a(1), b(2) and c(10-14). The alpha and beta chains form an alternating ring which encloses part of the gamma chain. F(1) is attached to F(0) by a central stalk formed by the gamma and epsilon chains, while a peripheral stalk is formed by the delta and b chains.</text>
</comment>
<dbReference type="InterPro" id="IPR028987">
    <property type="entry name" value="ATP_synth_B-like_membr_sf"/>
</dbReference>
<evidence type="ECO:0000256" key="15">
    <source>
        <dbReference type="HAMAP-Rule" id="MF_01398"/>
    </source>
</evidence>
<dbReference type="InterPro" id="IPR005864">
    <property type="entry name" value="ATP_synth_F0_bsu_bac"/>
</dbReference>
<dbReference type="Pfam" id="PF00430">
    <property type="entry name" value="ATP-synt_B"/>
    <property type="match status" value="1"/>
</dbReference>
<evidence type="ECO:0000256" key="9">
    <source>
        <dbReference type="ARBA" id="ARBA00023136"/>
    </source>
</evidence>
<proteinExistence type="inferred from homology"/>
<comment type="subunit">
    <text evidence="15">F-type ATPases have 2 components, F(1) - the catalytic core - and F(0) - the membrane proton channel. F(1) has five subunits: alpha(3), beta(3), gamma(1), delta(1), epsilon(1). F(0) has three main subunits: a(1), b(2) and c(10-14). The alpha and beta chains form an alternating ring which encloses part of the gamma chain. F(1) is attached to F(0) by a central stalk formed by the gamma and epsilon chains, while a peripheral stalk is formed by the delta and b chains.</text>
</comment>
<keyword evidence="7 15" id="KW-1133">Transmembrane helix</keyword>
<evidence type="ECO:0000256" key="1">
    <source>
        <dbReference type="ARBA" id="ARBA00005513"/>
    </source>
</evidence>
<keyword evidence="5 15" id="KW-0812">Transmembrane</keyword>
<evidence type="ECO:0000256" key="4">
    <source>
        <dbReference type="ARBA" id="ARBA00022547"/>
    </source>
</evidence>
<dbReference type="CDD" id="cd06503">
    <property type="entry name" value="ATP-synt_Fo_b"/>
    <property type="match status" value="1"/>
</dbReference>
<accession>A0A1I7N5D1</accession>
<dbReference type="STRING" id="1393122.SAMN05660895_0644"/>
<feature type="transmembrane region" description="Helical" evidence="15">
    <location>
        <begin position="6"/>
        <end position="25"/>
    </location>
</feature>
<evidence type="ECO:0000256" key="3">
    <source>
        <dbReference type="ARBA" id="ARBA00022475"/>
    </source>
</evidence>
<evidence type="ECO:0000256" key="11">
    <source>
        <dbReference type="ARBA" id="ARBA00025198"/>
    </source>
</evidence>
<evidence type="ECO:0000313" key="18">
    <source>
        <dbReference type="EMBL" id="SFV29855.1"/>
    </source>
</evidence>
<gene>
    <name evidence="15" type="primary">atpF</name>
    <name evidence="18" type="ORF">SAMN05660895_0644</name>
</gene>
<evidence type="ECO:0000256" key="5">
    <source>
        <dbReference type="ARBA" id="ARBA00022692"/>
    </source>
</evidence>
<dbReference type="HAMAP" id="MF_01398">
    <property type="entry name" value="ATP_synth_b_bprime"/>
    <property type="match status" value="1"/>
</dbReference>
<dbReference type="AlphaFoldDB" id="A0A1I7N5D1"/>
<dbReference type="PANTHER" id="PTHR33445">
    <property type="entry name" value="ATP SYNTHASE SUBUNIT B', CHLOROPLASTIC"/>
    <property type="match status" value="1"/>
</dbReference>
<dbReference type="GO" id="GO:0046961">
    <property type="term" value="F:proton-transporting ATPase activity, rotational mechanism"/>
    <property type="evidence" value="ECO:0007669"/>
    <property type="project" value="TreeGrafter"/>
</dbReference>
<comment type="similarity">
    <text evidence="1 15 16">Belongs to the ATPase B chain family.</text>
</comment>
<dbReference type="NCBIfam" id="TIGR01144">
    <property type="entry name" value="ATP_synt_b"/>
    <property type="match status" value="1"/>
</dbReference>
<keyword evidence="19" id="KW-1185">Reference proteome</keyword>
<dbReference type="GO" id="GO:0012505">
    <property type="term" value="C:endomembrane system"/>
    <property type="evidence" value="ECO:0007669"/>
    <property type="project" value="UniProtKB-SubCell"/>
</dbReference>
<name>A0A1I7N5D1_9BACT</name>
<dbReference type="EMBL" id="FPCJ01000001">
    <property type="protein sequence ID" value="SFV29855.1"/>
    <property type="molecule type" value="Genomic_DNA"/>
</dbReference>
<dbReference type="SUPFAM" id="SSF81573">
    <property type="entry name" value="F1F0 ATP synthase subunit B, membrane domain"/>
    <property type="match status" value="1"/>
</dbReference>
<dbReference type="GO" id="GO:0045259">
    <property type="term" value="C:proton-transporting ATP synthase complex"/>
    <property type="evidence" value="ECO:0007669"/>
    <property type="project" value="UniProtKB-KW"/>
</dbReference>
<dbReference type="Gene3D" id="6.10.250.1580">
    <property type="match status" value="1"/>
</dbReference>
<evidence type="ECO:0000256" key="7">
    <source>
        <dbReference type="ARBA" id="ARBA00022989"/>
    </source>
</evidence>
<reference evidence="19" key="1">
    <citation type="submission" date="2016-10" db="EMBL/GenBank/DDBJ databases">
        <authorList>
            <person name="Varghese N."/>
            <person name="Submissions S."/>
        </authorList>
    </citation>
    <scope>NUCLEOTIDE SEQUENCE [LARGE SCALE GENOMIC DNA]</scope>
    <source>
        <strain evidence="19">DSM 14807</strain>
    </source>
</reference>